<evidence type="ECO:0000313" key="16">
    <source>
        <dbReference type="EMBL" id="MBP0115212.1"/>
    </source>
</evidence>
<keyword evidence="6" id="KW-0349">Heme</keyword>
<keyword evidence="4" id="KW-0813">Transport</keyword>
<comment type="similarity">
    <text evidence="3">Belongs to the formate dehydrogenase gamma subunit family.</text>
</comment>
<evidence type="ECO:0000313" key="19">
    <source>
        <dbReference type="Proteomes" id="UP000669317"/>
    </source>
</evidence>
<reference evidence="17 18" key="1">
    <citation type="submission" date="2018-03" db="EMBL/GenBank/DDBJ databases">
        <authorList>
            <person name="Gully D."/>
        </authorList>
    </citation>
    <scope>NUCLEOTIDE SEQUENCE [LARGE SCALE GENOMIC DNA]</scope>
    <source>
        <strain evidence="17">ORS3257</strain>
    </source>
</reference>
<dbReference type="EMBL" id="LS398110">
    <property type="protein sequence ID" value="SPP96307.1"/>
    <property type="molecule type" value="Genomic_DNA"/>
</dbReference>
<dbReference type="GO" id="GO:0009061">
    <property type="term" value="P:anaerobic respiration"/>
    <property type="evidence" value="ECO:0007669"/>
    <property type="project" value="TreeGrafter"/>
</dbReference>
<dbReference type="AlphaFoldDB" id="A0A2U3Q4I4"/>
<dbReference type="GO" id="GO:0015944">
    <property type="term" value="P:formate oxidation"/>
    <property type="evidence" value="ECO:0007669"/>
    <property type="project" value="UniProtKB-ARBA"/>
</dbReference>
<evidence type="ECO:0000256" key="4">
    <source>
        <dbReference type="ARBA" id="ARBA00022448"/>
    </source>
</evidence>
<keyword evidence="5" id="KW-1003">Cell membrane</keyword>
<dbReference type="InterPro" id="IPR051817">
    <property type="entry name" value="FDH_cytochrome_b556_subunit"/>
</dbReference>
<feature type="transmembrane region" description="Helical" evidence="13">
    <location>
        <begin position="84"/>
        <end position="107"/>
    </location>
</feature>
<feature type="transmembrane region" description="Helical" evidence="13">
    <location>
        <begin position="175"/>
        <end position="197"/>
    </location>
</feature>
<dbReference type="GO" id="GO:0022904">
    <property type="term" value="P:respiratory electron transport chain"/>
    <property type="evidence" value="ECO:0007669"/>
    <property type="project" value="InterPro"/>
</dbReference>
<evidence type="ECO:0000256" key="13">
    <source>
        <dbReference type="SAM" id="Phobius"/>
    </source>
</evidence>
<evidence type="ECO:0000256" key="2">
    <source>
        <dbReference type="ARBA" id="ARBA00004651"/>
    </source>
</evidence>
<dbReference type="GO" id="GO:0046872">
    <property type="term" value="F:metal ion binding"/>
    <property type="evidence" value="ECO:0007669"/>
    <property type="project" value="UniProtKB-KW"/>
</dbReference>
<feature type="transmembrane region" description="Helical" evidence="13">
    <location>
        <begin position="264"/>
        <end position="283"/>
    </location>
</feature>
<keyword evidence="11" id="KW-0408">Iron</keyword>
<dbReference type="Pfam" id="PF01292">
    <property type="entry name" value="Ni_hydr_CYTB"/>
    <property type="match status" value="1"/>
</dbReference>
<feature type="domain" description="Cytochrome b561 bacterial/Ni-hydrogenase" evidence="15">
    <location>
        <begin position="120"/>
        <end position="298"/>
    </location>
</feature>
<feature type="transmembrane region" description="Helical" evidence="13">
    <location>
        <begin position="228"/>
        <end position="252"/>
    </location>
</feature>
<evidence type="ECO:0000256" key="11">
    <source>
        <dbReference type="ARBA" id="ARBA00023004"/>
    </source>
</evidence>
<evidence type="ECO:0000313" key="18">
    <source>
        <dbReference type="Proteomes" id="UP000246085"/>
    </source>
</evidence>
<accession>A0A2U3Q4I4</accession>
<evidence type="ECO:0000256" key="8">
    <source>
        <dbReference type="ARBA" id="ARBA00022723"/>
    </source>
</evidence>
<dbReference type="PANTHER" id="PTHR30074:SF6">
    <property type="entry name" value="FORMATE DEHYDROGENASE GAMMA SUBUNIT"/>
    <property type="match status" value="1"/>
</dbReference>
<keyword evidence="10 13" id="KW-1133">Transmembrane helix</keyword>
<evidence type="ECO:0000256" key="7">
    <source>
        <dbReference type="ARBA" id="ARBA00022692"/>
    </source>
</evidence>
<dbReference type="GO" id="GO:0036397">
    <property type="term" value="F:formate dehydrogenase (quinone) activity"/>
    <property type="evidence" value="ECO:0007669"/>
    <property type="project" value="TreeGrafter"/>
</dbReference>
<keyword evidence="8" id="KW-0479">Metal-binding</keyword>
<proteinExistence type="inferred from homology"/>
<dbReference type="KEGG" id="bvz:BRAD3257_5357"/>
<evidence type="ECO:0000256" key="1">
    <source>
        <dbReference type="ARBA" id="ARBA00001971"/>
    </source>
</evidence>
<sequence>MVSFARFVRAAVGACALLLLVVAAPAPVGAQQVNPTASSVKEQQLLQELNRIQGRVSIPDERSGVLEQPQGRQWREFHNVTLRWIGGIAIIGMLAVLVIFYLTRGMVRLESGRSGRTLVRFNIYERFVHWMTATCFIILAISGLNITFGRPLLLPLIGFENFSEWSLWAKYAHNYLSFPFTIGVVLILLMWIGGNIPNKVDVEWLKRGGGIVGHDHPPAYRFNAGQKAVYWIVVIGGGLVAASGYVLMFPFYTTGIEGMQMAQIVHSVVAVLFVAAMVAHIYIGTIGMEGAFEAMGTGEVDVNWAREHHSLWLDEQMARTGPNDGRPQPATAAAE</sequence>
<gene>
    <name evidence="17" type="ORF">BRAD3257_5357</name>
    <name evidence="16" type="ORF">JWS04_29925</name>
</gene>
<keyword evidence="9" id="KW-0249">Electron transport</keyword>
<dbReference type="InterPro" id="IPR016174">
    <property type="entry name" value="Di-haem_cyt_TM"/>
</dbReference>
<dbReference type="FunFam" id="1.20.950.20:FF:000002">
    <property type="entry name" value="Formate dehydrogenase cytochrome b556 subunit"/>
    <property type="match status" value="1"/>
</dbReference>
<dbReference type="GO" id="GO:0005886">
    <property type="term" value="C:plasma membrane"/>
    <property type="evidence" value="ECO:0007669"/>
    <property type="project" value="UniProtKB-SubCell"/>
</dbReference>
<dbReference type="EMBL" id="JAGIKT010000077">
    <property type="protein sequence ID" value="MBP0115212.1"/>
    <property type="molecule type" value="Genomic_DNA"/>
</dbReference>
<feature type="chain" id="PRO_5015409575" evidence="14">
    <location>
        <begin position="31"/>
        <end position="335"/>
    </location>
</feature>
<comment type="subcellular location">
    <subcellularLocation>
        <location evidence="2">Cell membrane</location>
        <topology evidence="2">Multi-pass membrane protein</topology>
    </subcellularLocation>
</comment>
<name>A0A2U3Q4I4_9BRAD</name>
<protein>
    <submittedName>
        <fullName evidence="16">Formate dehydrogenase subunit gamma</fullName>
    </submittedName>
    <submittedName>
        <fullName evidence="17">Formate dehydrogenase, gamma subunit</fullName>
    </submittedName>
</protein>
<evidence type="ECO:0000256" key="5">
    <source>
        <dbReference type="ARBA" id="ARBA00022475"/>
    </source>
</evidence>
<dbReference type="NCBIfam" id="TIGR01583">
    <property type="entry name" value="formate-DH-gamm"/>
    <property type="match status" value="1"/>
</dbReference>
<dbReference type="Proteomes" id="UP000246085">
    <property type="component" value="Chromosome BRAD3257"/>
</dbReference>
<evidence type="ECO:0000256" key="14">
    <source>
        <dbReference type="SAM" id="SignalP"/>
    </source>
</evidence>
<dbReference type="GO" id="GO:0009326">
    <property type="term" value="C:formate dehydrogenase complex"/>
    <property type="evidence" value="ECO:0007669"/>
    <property type="project" value="InterPro"/>
</dbReference>
<keyword evidence="19" id="KW-1185">Reference proteome</keyword>
<dbReference type="Proteomes" id="UP000669317">
    <property type="component" value="Unassembled WGS sequence"/>
</dbReference>
<reference evidence="16 19" key="2">
    <citation type="submission" date="2021-03" db="EMBL/GenBank/DDBJ databases">
        <title>Genome Sequence of Bradyrhizobium vignae strain ISRA400.</title>
        <authorList>
            <person name="Tisa L.S."/>
            <person name="Svistoonoff S."/>
            <person name="Hocher V."/>
            <person name="Fall S."/>
            <person name="Zaiya A."/>
            <person name="Naing D."/>
            <person name="Niang N."/>
            <person name="Diouf A."/>
            <person name="Dasylva M.C."/>
            <person name="Toure O."/>
            <person name="Gueye M."/>
            <person name="Gully D."/>
            <person name="Tisseyre P."/>
            <person name="Simpson S."/>
            <person name="Morris K."/>
            <person name="Thomas W.K."/>
        </authorList>
    </citation>
    <scope>NUCLEOTIDE SEQUENCE [LARGE SCALE GENOMIC DNA]</scope>
    <source>
        <strain evidence="16 19">ISRA400</strain>
    </source>
</reference>
<dbReference type="GO" id="GO:0008863">
    <property type="term" value="F:formate dehydrogenase (NAD+) activity"/>
    <property type="evidence" value="ECO:0007669"/>
    <property type="project" value="InterPro"/>
</dbReference>
<feature type="signal peptide" evidence="14">
    <location>
        <begin position="1"/>
        <end position="30"/>
    </location>
</feature>
<comment type="cofactor">
    <cofactor evidence="1">
        <name>heme</name>
        <dbReference type="ChEBI" id="CHEBI:30413"/>
    </cofactor>
</comment>
<dbReference type="InterPro" id="IPR006471">
    <property type="entry name" value="Formate_DH_gsu"/>
</dbReference>
<feature type="transmembrane region" description="Helical" evidence="13">
    <location>
        <begin position="127"/>
        <end position="148"/>
    </location>
</feature>
<organism evidence="17 18">
    <name type="scientific">Bradyrhizobium vignae</name>
    <dbReference type="NCBI Taxonomy" id="1549949"/>
    <lineage>
        <taxon>Bacteria</taxon>
        <taxon>Pseudomonadati</taxon>
        <taxon>Pseudomonadota</taxon>
        <taxon>Alphaproteobacteria</taxon>
        <taxon>Hyphomicrobiales</taxon>
        <taxon>Nitrobacteraceae</taxon>
        <taxon>Bradyrhizobium</taxon>
    </lineage>
</organism>
<evidence type="ECO:0000256" key="3">
    <source>
        <dbReference type="ARBA" id="ARBA00010747"/>
    </source>
</evidence>
<keyword evidence="7 13" id="KW-0812">Transmembrane</keyword>
<dbReference type="InterPro" id="IPR011577">
    <property type="entry name" value="Cyt_b561_bac/Ni-Hgenase"/>
</dbReference>
<dbReference type="SUPFAM" id="SSF81342">
    <property type="entry name" value="Transmembrane di-heme cytochromes"/>
    <property type="match status" value="1"/>
</dbReference>
<evidence type="ECO:0000256" key="10">
    <source>
        <dbReference type="ARBA" id="ARBA00022989"/>
    </source>
</evidence>
<dbReference type="PANTHER" id="PTHR30074">
    <property type="entry name" value="FORMATE DEHYDROGENASE, NITRATE-INDUCIBLE, CYTOCHROME B556 FDN SUBUNIT"/>
    <property type="match status" value="1"/>
</dbReference>
<evidence type="ECO:0000256" key="12">
    <source>
        <dbReference type="ARBA" id="ARBA00023136"/>
    </source>
</evidence>
<keyword evidence="12 13" id="KW-0472">Membrane</keyword>
<evidence type="ECO:0000313" key="17">
    <source>
        <dbReference type="EMBL" id="SPP96307.1"/>
    </source>
</evidence>
<dbReference type="RefSeq" id="WP_122403932.1">
    <property type="nucleotide sequence ID" value="NZ_JAGIKT010000077.1"/>
</dbReference>
<dbReference type="GO" id="GO:0009055">
    <property type="term" value="F:electron transfer activity"/>
    <property type="evidence" value="ECO:0007669"/>
    <property type="project" value="InterPro"/>
</dbReference>
<evidence type="ECO:0000259" key="15">
    <source>
        <dbReference type="Pfam" id="PF01292"/>
    </source>
</evidence>
<keyword evidence="14" id="KW-0732">Signal</keyword>
<evidence type="ECO:0000256" key="6">
    <source>
        <dbReference type="ARBA" id="ARBA00022617"/>
    </source>
</evidence>
<evidence type="ECO:0000256" key="9">
    <source>
        <dbReference type="ARBA" id="ARBA00022982"/>
    </source>
</evidence>
<dbReference type="Gene3D" id="1.20.950.20">
    <property type="entry name" value="Transmembrane di-heme cytochromes, Chain C"/>
    <property type="match status" value="1"/>
</dbReference>